<dbReference type="AlphaFoldDB" id="A0A0K9ETI4"/>
<dbReference type="PANTHER" id="PTHR10509:SF85">
    <property type="entry name" value="O-METHYLTRANSFERASE RV1220C-RELATED"/>
    <property type="match status" value="1"/>
</dbReference>
<reference evidence="7" key="1">
    <citation type="submission" date="2016-10" db="EMBL/GenBank/DDBJ databases">
        <authorList>
            <person name="Varghese N."/>
        </authorList>
    </citation>
    <scope>NUCLEOTIDE SEQUENCE [LARGE SCALE GENOMIC DNA]</scope>
    <source>
        <strain evidence="7">DSM 20639</strain>
    </source>
</reference>
<organism evidence="6 8">
    <name type="scientific">Actinobaculum suis</name>
    <dbReference type="NCBI Taxonomy" id="1657"/>
    <lineage>
        <taxon>Bacteria</taxon>
        <taxon>Bacillati</taxon>
        <taxon>Actinomycetota</taxon>
        <taxon>Actinomycetes</taxon>
        <taxon>Actinomycetales</taxon>
        <taxon>Actinomycetaceae</taxon>
        <taxon>Actinobaculum</taxon>
    </lineage>
</organism>
<reference evidence="4" key="4">
    <citation type="submission" date="2023-10" db="EMBL/GenBank/DDBJ databases">
        <title>Whole Genome based description of the genera Actinobaculum and Actinotignum reveals a complex phylogenetic relationship within the species included in the genus Actinotignum.</title>
        <authorList>
            <person name="Jensen C.S."/>
            <person name="Dargis R."/>
            <person name="Kemp M."/>
            <person name="Christensen J.J."/>
        </authorList>
    </citation>
    <scope>NUCLEOTIDE SEQUENCE</scope>
    <source>
        <strain evidence="4">Actinobaculum_suis_CCUG19206T</strain>
    </source>
</reference>
<dbReference type="EC" id="2.1.1.-" evidence="4 6"/>
<keyword evidence="1 6" id="KW-0489">Methyltransferase</keyword>
<proteinExistence type="predicted"/>
<keyword evidence="3" id="KW-0949">S-adenosyl-L-methionine</keyword>
<dbReference type="Gene3D" id="3.40.50.150">
    <property type="entry name" value="Vaccinia Virus protein VP39"/>
    <property type="match status" value="1"/>
</dbReference>
<keyword evidence="2 6" id="KW-0808">Transferase</keyword>
<dbReference type="GO" id="GO:0008171">
    <property type="term" value="F:O-methyltransferase activity"/>
    <property type="evidence" value="ECO:0007669"/>
    <property type="project" value="InterPro"/>
</dbReference>
<evidence type="ECO:0000256" key="1">
    <source>
        <dbReference type="ARBA" id="ARBA00022603"/>
    </source>
</evidence>
<evidence type="ECO:0000256" key="2">
    <source>
        <dbReference type="ARBA" id="ARBA00022679"/>
    </source>
</evidence>
<evidence type="ECO:0000313" key="6">
    <source>
        <dbReference type="EMBL" id="VDG76109.1"/>
    </source>
</evidence>
<name>A0A0K9ETI4_9ACTO</name>
<reference evidence="6 8" key="3">
    <citation type="submission" date="2018-11" db="EMBL/GenBank/DDBJ databases">
        <authorList>
            <consortium name="Pathogen Informatics"/>
        </authorList>
    </citation>
    <scope>NUCLEOTIDE SEQUENCE [LARGE SCALE GENOMIC DNA]</scope>
    <source>
        <strain evidence="6 8">NCTC10327</strain>
    </source>
</reference>
<protein>
    <submittedName>
        <fullName evidence="4">Class I SAM-dependent methyltransferase</fullName>
        <ecNumber evidence="4 6">2.1.1.-</ecNumber>
    </submittedName>
    <submittedName>
        <fullName evidence="5 6">O-methyltransferase</fullName>
    </submittedName>
</protein>
<evidence type="ECO:0000313" key="4">
    <source>
        <dbReference type="EMBL" id="MDY5153363.1"/>
    </source>
</evidence>
<evidence type="ECO:0000256" key="3">
    <source>
        <dbReference type="ARBA" id="ARBA00022691"/>
    </source>
</evidence>
<dbReference type="Proteomes" id="UP000182744">
    <property type="component" value="Unassembled WGS sequence"/>
</dbReference>
<sequence length="207" mass="21913">MADFVQAWAYAEESVVEDPITASARDLAAEFGIRSISPATGNFLRMLTALSGATAAVEVGTGTGVSGLYLIQDSSLTLTTIDIESEAQHHAREFFRQAGARAGRVRVINGASADILPRLATSSYDFVLLDGDPLEAEGDATECLRLLRRGGLLVVAHALLGGKVADPARREDDVVATRNLIKHLSRTEGITTSLVPIGDGLLLARID</sequence>
<dbReference type="CDD" id="cd02440">
    <property type="entry name" value="AdoMet_MTases"/>
    <property type="match status" value="1"/>
</dbReference>
<dbReference type="SUPFAM" id="SSF53335">
    <property type="entry name" value="S-adenosyl-L-methionine-dependent methyltransferases"/>
    <property type="match status" value="1"/>
</dbReference>
<gene>
    <name evidence="6" type="ORF">NCTC10327_00780</name>
    <name evidence="4" type="ORF">R6G71_04790</name>
    <name evidence="5" type="ORF">SAMN05421878_11076</name>
</gene>
<keyword evidence="7" id="KW-1185">Reference proteome</keyword>
<dbReference type="InterPro" id="IPR002935">
    <property type="entry name" value="SAM_O-MeTrfase"/>
</dbReference>
<evidence type="ECO:0000313" key="8">
    <source>
        <dbReference type="Proteomes" id="UP000269974"/>
    </source>
</evidence>
<reference evidence="5" key="2">
    <citation type="submission" date="2016-10" db="EMBL/GenBank/DDBJ databases">
        <authorList>
            <person name="Varghese N."/>
            <person name="Submissions S."/>
        </authorList>
    </citation>
    <scope>NUCLEOTIDE SEQUENCE</scope>
    <source>
        <strain evidence="5">DSM 20639</strain>
    </source>
</reference>
<dbReference type="InterPro" id="IPR029063">
    <property type="entry name" value="SAM-dependent_MTases_sf"/>
</dbReference>
<dbReference type="OrthoDB" id="4774874at2"/>
<dbReference type="STRING" id="1657.ACU20_02875"/>
<dbReference type="EMBL" id="JAWNFU010000002">
    <property type="protein sequence ID" value="MDY5153363.1"/>
    <property type="molecule type" value="Genomic_DNA"/>
</dbReference>
<dbReference type="PATRIC" id="fig|1657.3.peg.484"/>
<dbReference type="InterPro" id="IPR050362">
    <property type="entry name" value="Cation-dep_OMT"/>
</dbReference>
<evidence type="ECO:0000313" key="7">
    <source>
        <dbReference type="Proteomes" id="UP000182744"/>
    </source>
</evidence>
<dbReference type="GO" id="GO:0008757">
    <property type="term" value="F:S-adenosylmethionine-dependent methyltransferase activity"/>
    <property type="evidence" value="ECO:0007669"/>
    <property type="project" value="TreeGrafter"/>
</dbReference>
<accession>A0A0K9ETI4</accession>
<dbReference type="RefSeq" id="WP_049619283.1">
    <property type="nucleotide sequence ID" value="NZ_FNAU01000010.1"/>
</dbReference>
<evidence type="ECO:0000313" key="5">
    <source>
        <dbReference type="EMBL" id="SDE49059.1"/>
    </source>
</evidence>
<dbReference type="GO" id="GO:0032259">
    <property type="term" value="P:methylation"/>
    <property type="evidence" value="ECO:0007669"/>
    <property type="project" value="UniProtKB-KW"/>
</dbReference>
<dbReference type="EMBL" id="UYIO01000001">
    <property type="protein sequence ID" value="VDG76109.1"/>
    <property type="molecule type" value="Genomic_DNA"/>
</dbReference>
<dbReference type="EMBL" id="FNAU01000010">
    <property type="protein sequence ID" value="SDE49059.1"/>
    <property type="molecule type" value="Genomic_DNA"/>
</dbReference>
<dbReference type="Proteomes" id="UP000269974">
    <property type="component" value="Unassembled WGS sequence"/>
</dbReference>
<dbReference type="PANTHER" id="PTHR10509">
    <property type="entry name" value="O-METHYLTRANSFERASE-RELATED"/>
    <property type="match status" value="1"/>
</dbReference>
<dbReference type="Pfam" id="PF01596">
    <property type="entry name" value="Methyltransf_3"/>
    <property type="match status" value="1"/>
</dbReference>
<dbReference type="PROSITE" id="PS51682">
    <property type="entry name" value="SAM_OMT_I"/>
    <property type="match status" value="1"/>
</dbReference>
<dbReference type="Proteomes" id="UP001273799">
    <property type="component" value="Unassembled WGS sequence"/>
</dbReference>